<evidence type="ECO:0000313" key="8">
    <source>
        <dbReference type="Proteomes" id="UP000014500"/>
    </source>
</evidence>
<dbReference type="PROSITE" id="PS00134">
    <property type="entry name" value="TRYPSIN_HIS"/>
    <property type="match status" value="1"/>
</dbReference>
<dbReference type="InterPro" id="IPR033116">
    <property type="entry name" value="TRYPSIN_SER"/>
</dbReference>
<evidence type="ECO:0000313" key="7">
    <source>
        <dbReference type="EnsemblMetazoa" id="SMAR000952-PA"/>
    </source>
</evidence>
<dbReference type="EMBL" id="AFFK01014481">
    <property type="status" value="NOT_ANNOTATED_CDS"/>
    <property type="molecule type" value="Genomic_DNA"/>
</dbReference>
<dbReference type="InterPro" id="IPR009003">
    <property type="entry name" value="Peptidase_S1_PA"/>
</dbReference>
<proteinExistence type="predicted"/>
<name>T1IJ93_STRMM</name>
<dbReference type="HOGENOM" id="CLU_006842_7_0_1"/>
<evidence type="ECO:0000256" key="1">
    <source>
        <dbReference type="ARBA" id="ARBA00022670"/>
    </source>
</evidence>
<evidence type="ECO:0000256" key="2">
    <source>
        <dbReference type="ARBA" id="ARBA00022801"/>
    </source>
</evidence>
<dbReference type="AlphaFoldDB" id="T1IJ93"/>
<dbReference type="InterPro" id="IPR018114">
    <property type="entry name" value="TRYPSIN_HIS"/>
</dbReference>
<dbReference type="Gene3D" id="2.40.10.10">
    <property type="entry name" value="Trypsin-like serine proteases"/>
    <property type="match status" value="1"/>
</dbReference>
<dbReference type="PANTHER" id="PTHR24252:SF7">
    <property type="entry name" value="HYALIN"/>
    <property type="match status" value="1"/>
</dbReference>
<protein>
    <recommendedName>
        <fullName evidence="6">Peptidase S1 domain-containing protein</fullName>
    </recommendedName>
</protein>
<dbReference type="SMART" id="SM00020">
    <property type="entry name" value="Tryp_SPc"/>
    <property type="match status" value="1"/>
</dbReference>
<evidence type="ECO:0000256" key="3">
    <source>
        <dbReference type="ARBA" id="ARBA00022825"/>
    </source>
</evidence>
<dbReference type="InterPro" id="IPR001314">
    <property type="entry name" value="Peptidase_S1A"/>
</dbReference>
<dbReference type="PhylomeDB" id="T1IJ93"/>
<dbReference type="PROSITE" id="PS00135">
    <property type="entry name" value="TRYPSIN_SER"/>
    <property type="match status" value="1"/>
</dbReference>
<dbReference type="GO" id="GO:0006508">
    <property type="term" value="P:proteolysis"/>
    <property type="evidence" value="ECO:0007669"/>
    <property type="project" value="UniProtKB-KW"/>
</dbReference>
<dbReference type="FunFam" id="2.40.10.10:FF:000003">
    <property type="entry name" value="Transmembrane serine protease 3"/>
    <property type="match status" value="1"/>
</dbReference>
<evidence type="ECO:0000259" key="6">
    <source>
        <dbReference type="PROSITE" id="PS50240"/>
    </source>
</evidence>
<reference evidence="8" key="1">
    <citation type="submission" date="2011-05" db="EMBL/GenBank/DDBJ databases">
        <authorList>
            <person name="Richards S.R."/>
            <person name="Qu J."/>
            <person name="Jiang H."/>
            <person name="Jhangiani S.N."/>
            <person name="Agravi P."/>
            <person name="Goodspeed R."/>
            <person name="Gross S."/>
            <person name="Mandapat C."/>
            <person name="Jackson L."/>
            <person name="Mathew T."/>
            <person name="Pu L."/>
            <person name="Thornton R."/>
            <person name="Saada N."/>
            <person name="Wilczek-Boney K.B."/>
            <person name="Lee S."/>
            <person name="Kovar C."/>
            <person name="Wu Y."/>
            <person name="Scherer S.E."/>
            <person name="Worley K.C."/>
            <person name="Muzny D.M."/>
            <person name="Gibbs R."/>
        </authorList>
    </citation>
    <scope>NUCLEOTIDE SEQUENCE</scope>
    <source>
        <strain evidence="8">Brora</strain>
    </source>
</reference>
<organism evidence="7 8">
    <name type="scientific">Strigamia maritima</name>
    <name type="common">European centipede</name>
    <name type="synonym">Geophilus maritimus</name>
    <dbReference type="NCBI Taxonomy" id="126957"/>
    <lineage>
        <taxon>Eukaryota</taxon>
        <taxon>Metazoa</taxon>
        <taxon>Ecdysozoa</taxon>
        <taxon>Arthropoda</taxon>
        <taxon>Myriapoda</taxon>
        <taxon>Chilopoda</taxon>
        <taxon>Pleurostigmophora</taxon>
        <taxon>Geophilomorpha</taxon>
        <taxon>Linotaeniidae</taxon>
        <taxon>Strigamia</taxon>
    </lineage>
</organism>
<keyword evidence="4" id="KW-1015">Disulfide bond</keyword>
<evidence type="ECO:0000256" key="5">
    <source>
        <dbReference type="RuleBase" id="RU363034"/>
    </source>
</evidence>
<reference evidence="7" key="2">
    <citation type="submission" date="2015-02" db="UniProtKB">
        <authorList>
            <consortium name="EnsemblMetazoa"/>
        </authorList>
    </citation>
    <scope>IDENTIFICATION</scope>
</reference>
<keyword evidence="2 5" id="KW-0378">Hydrolase</keyword>
<dbReference type="eggNOG" id="KOG3627">
    <property type="taxonomic scope" value="Eukaryota"/>
</dbReference>
<dbReference type="PROSITE" id="PS50240">
    <property type="entry name" value="TRYPSIN_DOM"/>
    <property type="match status" value="1"/>
</dbReference>
<dbReference type="GO" id="GO:0004252">
    <property type="term" value="F:serine-type endopeptidase activity"/>
    <property type="evidence" value="ECO:0007669"/>
    <property type="project" value="InterPro"/>
</dbReference>
<dbReference type="Proteomes" id="UP000014500">
    <property type="component" value="Unassembled WGS sequence"/>
</dbReference>
<sequence length="243" mass="27036">MQVSLQHKSGHVCGGAIIDSQWILTAAHCFTDPERNRNKDAYKVVAGIHTLSSTPYSDVIVARNVEKIVMHEYFSAATFVNDIALVKISAPIIWDEYKQPVCLPNSGTKNTENQDVIVTGWGRNKELGYVWLLFYFYFFLGGKLSDSLQKVKVKLVNRLECASWYRKAGFPQTFQDGHLCAGFKEGGKDSCNGDSGGPMISKKDDYFQIIGVVSSGIGCARPLLPGLYTDVQNYLSWIDSKMT</sequence>
<dbReference type="Pfam" id="PF00089">
    <property type="entry name" value="Trypsin"/>
    <property type="match status" value="1"/>
</dbReference>
<dbReference type="InterPro" id="IPR001254">
    <property type="entry name" value="Trypsin_dom"/>
</dbReference>
<dbReference type="InterPro" id="IPR043504">
    <property type="entry name" value="Peptidase_S1_PA_chymotrypsin"/>
</dbReference>
<dbReference type="PRINTS" id="PR00722">
    <property type="entry name" value="CHYMOTRYPSIN"/>
</dbReference>
<feature type="domain" description="Peptidase S1" evidence="6">
    <location>
        <begin position="1"/>
        <end position="243"/>
    </location>
</feature>
<dbReference type="EnsemblMetazoa" id="SMAR000952-RA">
    <property type="protein sequence ID" value="SMAR000952-PA"/>
    <property type="gene ID" value="SMAR000952"/>
</dbReference>
<keyword evidence="3 5" id="KW-0720">Serine protease</keyword>
<keyword evidence="8" id="KW-1185">Reference proteome</keyword>
<dbReference type="PANTHER" id="PTHR24252">
    <property type="entry name" value="ACROSIN-RELATED"/>
    <property type="match status" value="1"/>
</dbReference>
<evidence type="ECO:0000256" key="4">
    <source>
        <dbReference type="ARBA" id="ARBA00023157"/>
    </source>
</evidence>
<dbReference type="STRING" id="126957.T1IJ93"/>
<dbReference type="SUPFAM" id="SSF50494">
    <property type="entry name" value="Trypsin-like serine proteases"/>
    <property type="match status" value="1"/>
</dbReference>
<keyword evidence="1 5" id="KW-0645">Protease</keyword>
<dbReference type="CDD" id="cd00190">
    <property type="entry name" value="Tryp_SPc"/>
    <property type="match status" value="1"/>
</dbReference>
<accession>T1IJ93</accession>